<sequence length="119" mass="13159">LQGASRTTGGFLHGQAYGKYENHADFNNFHDNHLGPVKGKAHLYVSDQNPVSIDPSSLKPAMTMKTEVTSTIGPVLQKFAKRYSPISSSGGHIFLYEDDTWVIKGKYDIAISDDEEANW</sequence>
<feature type="non-terminal residue" evidence="1">
    <location>
        <position position="119"/>
    </location>
</feature>
<feature type="non-terminal residue" evidence="1">
    <location>
        <position position="1"/>
    </location>
</feature>
<dbReference type="EMBL" id="ML213679">
    <property type="protein sequence ID" value="TFK32288.1"/>
    <property type="molecule type" value="Genomic_DNA"/>
</dbReference>
<gene>
    <name evidence="2" type="ORF">BDQ12DRAFT_562474</name>
    <name evidence="1" type="ORF">BDQ12DRAFT_572424</name>
</gene>
<organism evidence="1 3">
    <name type="scientific">Crucibulum laeve</name>
    <dbReference type="NCBI Taxonomy" id="68775"/>
    <lineage>
        <taxon>Eukaryota</taxon>
        <taxon>Fungi</taxon>
        <taxon>Dikarya</taxon>
        <taxon>Basidiomycota</taxon>
        <taxon>Agaricomycotina</taxon>
        <taxon>Agaricomycetes</taxon>
        <taxon>Agaricomycetidae</taxon>
        <taxon>Agaricales</taxon>
        <taxon>Agaricineae</taxon>
        <taxon>Nidulariaceae</taxon>
        <taxon>Crucibulum</taxon>
    </lineage>
</organism>
<dbReference type="OrthoDB" id="3070904at2759"/>
<name>A0A5C3LHE2_9AGAR</name>
<keyword evidence="3" id="KW-1185">Reference proteome</keyword>
<protein>
    <submittedName>
        <fullName evidence="1">Uncharacterized protein</fullName>
    </submittedName>
</protein>
<reference evidence="1 3" key="1">
    <citation type="journal article" date="2019" name="Nat. Ecol. Evol.">
        <title>Megaphylogeny resolves global patterns of mushroom evolution.</title>
        <authorList>
            <person name="Varga T."/>
            <person name="Krizsan K."/>
            <person name="Foldi C."/>
            <person name="Dima B."/>
            <person name="Sanchez-Garcia M."/>
            <person name="Sanchez-Ramirez S."/>
            <person name="Szollosi G.J."/>
            <person name="Szarkandi J.G."/>
            <person name="Papp V."/>
            <person name="Albert L."/>
            <person name="Andreopoulos W."/>
            <person name="Angelini C."/>
            <person name="Antonin V."/>
            <person name="Barry K.W."/>
            <person name="Bougher N.L."/>
            <person name="Buchanan P."/>
            <person name="Buyck B."/>
            <person name="Bense V."/>
            <person name="Catcheside P."/>
            <person name="Chovatia M."/>
            <person name="Cooper J."/>
            <person name="Damon W."/>
            <person name="Desjardin D."/>
            <person name="Finy P."/>
            <person name="Geml J."/>
            <person name="Haridas S."/>
            <person name="Hughes K."/>
            <person name="Justo A."/>
            <person name="Karasinski D."/>
            <person name="Kautmanova I."/>
            <person name="Kiss B."/>
            <person name="Kocsube S."/>
            <person name="Kotiranta H."/>
            <person name="LaButti K.M."/>
            <person name="Lechner B.E."/>
            <person name="Liimatainen K."/>
            <person name="Lipzen A."/>
            <person name="Lukacs Z."/>
            <person name="Mihaltcheva S."/>
            <person name="Morgado L.N."/>
            <person name="Niskanen T."/>
            <person name="Noordeloos M.E."/>
            <person name="Ohm R.A."/>
            <person name="Ortiz-Santana B."/>
            <person name="Ovrebo C."/>
            <person name="Racz N."/>
            <person name="Riley R."/>
            <person name="Savchenko A."/>
            <person name="Shiryaev A."/>
            <person name="Soop K."/>
            <person name="Spirin V."/>
            <person name="Szebenyi C."/>
            <person name="Tomsovsky M."/>
            <person name="Tulloss R.E."/>
            <person name="Uehling J."/>
            <person name="Grigoriev I.V."/>
            <person name="Vagvolgyi C."/>
            <person name="Papp T."/>
            <person name="Martin F.M."/>
            <person name="Miettinen O."/>
            <person name="Hibbett D.S."/>
            <person name="Nagy L.G."/>
        </authorList>
    </citation>
    <scope>NUCLEOTIDE SEQUENCE [LARGE SCALE GENOMIC DNA]</scope>
    <source>
        <strain evidence="1 3">CBS 166.37</strain>
    </source>
</reference>
<proteinExistence type="predicted"/>
<evidence type="ECO:0000313" key="3">
    <source>
        <dbReference type="Proteomes" id="UP000308652"/>
    </source>
</evidence>
<evidence type="ECO:0000313" key="2">
    <source>
        <dbReference type="EMBL" id="TFK32288.1"/>
    </source>
</evidence>
<evidence type="ECO:0000313" key="1">
    <source>
        <dbReference type="EMBL" id="TFK32200.1"/>
    </source>
</evidence>
<dbReference type="AlphaFoldDB" id="A0A5C3LHE2"/>
<dbReference type="Proteomes" id="UP000308652">
    <property type="component" value="Unassembled WGS sequence"/>
</dbReference>
<dbReference type="EMBL" id="ML213683">
    <property type="protein sequence ID" value="TFK32200.1"/>
    <property type="molecule type" value="Genomic_DNA"/>
</dbReference>
<accession>A0A5C3LHE2</accession>